<dbReference type="EC" id="2.3.1.-" evidence="4"/>
<dbReference type="SUPFAM" id="SSF52777">
    <property type="entry name" value="CoA-dependent acyltransferases"/>
    <property type="match status" value="1"/>
</dbReference>
<evidence type="ECO:0000256" key="2">
    <source>
        <dbReference type="ARBA" id="ARBA00007317"/>
    </source>
</evidence>
<feature type="domain" description="Peripheral subunit-binding (PSBD)" evidence="6">
    <location>
        <begin position="135"/>
        <end position="172"/>
    </location>
</feature>
<dbReference type="InterPro" id="IPR011053">
    <property type="entry name" value="Single_hybrid_motif"/>
</dbReference>
<keyword evidence="4 7" id="KW-0012">Acyltransferase</keyword>
<evidence type="ECO:0000256" key="1">
    <source>
        <dbReference type="ARBA" id="ARBA00001938"/>
    </source>
</evidence>
<sequence length="435" mass="44508">MATLLRVPEVATGSTEAVLSEWLVPENEAFDAGTALAVLETDKAAVEVEAETGATVLRQLVDRGTTVAVGTPIAVLGAVGEDVSGLLAEVGVPASRNGQAASEVAASEVVGGAAAVQGSAPAATAVPNGSGGRIFASPLARKLLKDAGLGLEEVTGTGPNGRIVRKDVEAAIARASAAPQSVVQAAVPPEPEVLAEPATTPARREPVLGASFTEVPHTRIRRAIASRLTMSKQTVPHFSVRRAARIDALLALRKQLNEVSPARISVNDLIIRAVAVAHTEVPDANVTWTEDALRKYDSVDVGVAIASERGLVTPVVRGVEKLAPSAISGQVKGFAAQADEGRLKQQDLEGGSIAVSNLGMFGVDEFTAIINPPQAAILAVGAGKPGAVVVDGELTVATELALTLAVDHRAIDGALAAQWLGVLVDALEKPLRLLA</sequence>
<keyword evidence="3 4" id="KW-0450">Lipoyl</keyword>
<dbReference type="RefSeq" id="WP_326834678.1">
    <property type="nucleotide sequence ID" value="NZ_CP142149.1"/>
</dbReference>
<reference evidence="7 8" key="1">
    <citation type="journal article" date="2015" name="Int. J. Syst. Evol. Microbiol.">
        <title>Amycolatopsis rhabdoformis sp. nov., an actinomycete isolated from a tropical forest soil.</title>
        <authorList>
            <person name="Souza W.R."/>
            <person name="Silva R.E."/>
            <person name="Goodfellow M."/>
            <person name="Busarakam K."/>
            <person name="Figueiro F.S."/>
            <person name="Ferreira D."/>
            <person name="Rodrigues-Filho E."/>
            <person name="Moraes L.A.B."/>
            <person name="Zucchi T.D."/>
        </authorList>
    </citation>
    <scope>NUCLEOTIDE SEQUENCE [LARGE SCALE GENOMIC DNA]</scope>
    <source>
        <strain evidence="7 8">NCIMB 14900</strain>
    </source>
</reference>
<evidence type="ECO:0000313" key="8">
    <source>
        <dbReference type="Proteomes" id="UP001330812"/>
    </source>
</evidence>
<name>A0ABZ1IEJ6_9PSEU</name>
<dbReference type="SUPFAM" id="SSF47005">
    <property type="entry name" value="Peripheral subunit-binding domain of 2-oxo acid dehydrogenase complex"/>
    <property type="match status" value="1"/>
</dbReference>
<evidence type="ECO:0000259" key="6">
    <source>
        <dbReference type="PROSITE" id="PS51826"/>
    </source>
</evidence>
<comment type="similarity">
    <text evidence="2 4">Belongs to the 2-oxoacid dehydrogenase family.</text>
</comment>
<dbReference type="PROSITE" id="PS51826">
    <property type="entry name" value="PSBD"/>
    <property type="match status" value="1"/>
</dbReference>
<organism evidence="7 8">
    <name type="scientific">Amycolatopsis rhabdoformis</name>
    <dbReference type="NCBI Taxonomy" id="1448059"/>
    <lineage>
        <taxon>Bacteria</taxon>
        <taxon>Bacillati</taxon>
        <taxon>Actinomycetota</taxon>
        <taxon>Actinomycetes</taxon>
        <taxon>Pseudonocardiales</taxon>
        <taxon>Pseudonocardiaceae</taxon>
        <taxon>Amycolatopsis</taxon>
    </lineage>
</organism>
<proteinExistence type="inferred from homology"/>
<keyword evidence="4 7" id="KW-0808">Transferase</keyword>
<dbReference type="InterPro" id="IPR036625">
    <property type="entry name" value="E3-bd_dom_sf"/>
</dbReference>
<dbReference type="Proteomes" id="UP001330812">
    <property type="component" value="Chromosome"/>
</dbReference>
<dbReference type="Gene3D" id="4.10.320.10">
    <property type="entry name" value="E3-binding domain"/>
    <property type="match status" value="1"/>
</dbReference>
<dbReference type="InterPro" id="IPR023213">
    <property type="entry name" value="CAT-like_dom_sf"/>
</dbReference>
<dbReference type="Gene3D" id="3.30.559.10">
    <property type="entry name" value="Chloramphenicol acetyltransferase-like domain"/>
    <property type="match status" value="1"/>
</dbReference>
<gene>
    <name evidence="7" type="ORF">VSH64_07080</name>
</gene>
<dbReference type="Gene3D" id="2.40.50.100">
    <property type="match status" value="1"/>
</dbReference>
<dbReference type="InterPro" id="IPR001078">
    <property type="entry name" value="2-oxoacid_DH_actylTfrase"/>
</dbReference>
<evidence type="ECO:0000259" key="5">
    <source>
        <dbReference type="PROSITE" id="PS50968"/>
    </source>
</evidence>
<dbReference type="Pfam" id="PF00198">
    <property type="entry name" value="2-oxoacid_dh"/>
    <property type="match status" value="1"/>
</dbReference>
<dbReference type="Pfam" id="PF00364">
    <property type="entry name" value="Biotin_lipoyl"/>
    <property type="match status" value="1"/>
</dbReference>
<comment type="cofactor">
    <cofactor evidence="1 4">
        <name>(R)-lipoate</name>
        <dbReference type="ChEBI" id="CHEBI:83088"/>
    </cofactor>
</comment>
<protein>
    <recommendedName>
        <fullName evidence="4">Dihydrolipoamide acetyltransferase component of pyruvate dehydrogenase complex</fullName>
        <ecNumber evidence="4">2.3.1.-</ecNumber>
    </recommendedName>
</protein>
<dbReference type="Pfam" id="PF02817">
    <property type="entry name" value="E3_binding"/>
    <property type="match status" value="1"/>
</dbReference>
<keyword evidence="8" id="KW-1185">Reference proteome</keyword>
<feature type="domain" description="Lipoyl-binding" evidence="5">
    <location>
        <begin position="2"/>
        <end position="77"/>
    </location>
</feature>
<evidence type="ECO:0000256" key="4">
    <source>
        <dbReference type="RuleBase" id="RU003423"/>
    </source>
</evidence>
<dbReference type="EMBL" id="CP142149">
    <property type="protein sequence ID" value="WSE31870.1"/>
    <property type="molecule type" value="Genomic_DNA"/>
</dbReference>
<dbReference type="CDD" id="cd06849">
    <property type="entry name" value="lipoyl_domain"/>
    <property type="match status" value="1"/>
</dbReference>
<evidence type="ECO:0000313" key="7">
    <source>
        <dbReference type="EMBL" id="WSE31870.1"/>
    </source>
</evidence>
<evidence type="ECO:0000256" key="3">
    <source>
        <dbReference type="ARBA" id="ARBA00022823"/>
    </source>
</evidence>
<dbReference type="InterPro" id="IPR004167">
    <property type="entry name" value="PSBD"/>
</dbReference>
<dbReference type="InterPro" id="IPR000089">
    <property type="entry name" value="Biotin_lipoyl"/>
</dbReference>
<dbReference type="GO" id="GO:0016746">
    <property type="term" value="F:acyltransferase activity"/>
    <property type="evidence" value="ECO:0007669"/>
    <property type="project" value="UniProtKB-KW"/>
</dbReference>
<dbReference type="PANTHER" id="PTHR23151">
    <property type="entry name" value="DIHYDROLIPOAMIDE ACETYL/SUCCINYL-TRANSFERASE-RELATED"/>
    <property type="match status" value="1"/>
</dbReference>
<dbReference type="SUPFAM" id="SSF51230">
    <property type="entry name" value="Single hybrid motif"/>
    <property type="match status" value="1"/>
</dbReference>
<dbReference type="PANTHER" id="PTHR23151:SF90">
    <property type="entry name" value="DIHYDROLIPOYLLYSINE-RESIDUE ACETYLTRANSFERASE COMPONENT OF PYRUVATE DEHYDROGENASE COMPLEX, MITOCHONDRIAL-RELATED"/>
    <property type="match status" value="1"/>
</dbReference>
<accession>A0ABZ1IEJ6</accession>
<dbReference type="PROSITE" id="PS50968">
    <property type="entry name" value="BIOTINYL_LIPOYL"/>
    <property type="match status" value="1"/>
</dbReference>
<dbReference type="InterPro" id="IPR045257">
    <property type="entry name" value="E2/Pdx1"/>
</dbReference>